<accession>A0A6A6WYJ8</accession>
<reference evidence="1" key="1">
    <citation type="journal article" date="2020" name="Stud. Mycol.">
        <title>101 Dothideomycetes genomes: a test case for predicting lifestyles and emergence of pathogens.</title>
        <authorList>
            <person name="Haridas S."/>
            <person name="Albert R."/>
            <person name="Binder M."/>
            <person name="Bloem J."/>
            <person name="Labutti K."/>
            <person name="Salamov A."/>
            <person name="Andreopoulos B."/>
            <person name="Baker S."/>
            <person name="Barry K."/>
            <person name="Bills G."/>
            <person name="Bluhm B."/>
            <person name="Cannon C."/>
            <person name="Castanera R."/>
            <person name="Culley D."/>
            <person name="Daum C."/>
            <person name="Ezra D."/>
            <person name="Gonzalez J."/>
            <person name="Henrissat B."/>
            <person name="Kuo A."/>
            <person name="Liang C."/>
            <person name="Lipzen A."/>
            <person name="Lutzoni F."/>
            <person name="Magnuson J."/>
            <person name="Mondo S."/>
            <person name="Nolan M."/>
            <person name="Ohm R."/>
            <person name="Pangilinan J."/>
            <person name="Park H.-J."/>
            <person name="Ramirez L."/>
            <person name="Alfaro M."/>
            <person name="Sun H."/>
            <person name="Tritt A."/>
            <person name="Yoshinaga Y."/>
            <person name="Zwiers L.-H."/>
            <person name="Turgeon B."/>
            <person name="Goodwin S."/>
            <person name="Spatafora J."/>
            <person name="Crous P."/>
            <person name="Grigoriev I."/>
        </authorList>
    </citation>
    <scope>NUCLEOTIDE SEQUENCE</scope>
    <source>
        <strain evidence="1">CBS 109.77</strain>
    </source>
</reference>
<gene>
    <name evidence="1" type="ORF">K505DRAFT_328433</name>
</gene>
<dbReference type="EMBL" id="MU002158">
    <property type="protein sequence ID" value="KAF2789156.1"/>
    <property type="molecule type" value="Genomic_DNA"/>
</dbReference>
<sequence>MLAPIESRGLQQQLIPRLHTCLVSVSSKLSTKDDGPTSPDEMGKTCEVRMCELGMVLFLGTLLIIVNCGSLRESAGRNISPAGK</sequence>
<organism evidence="1 2">
    <name type="scientific">Melanomma pulvis-pyrius CBS 109.77</name>
    <dbReference type="NCBI Taxonomy" id="1314802"/>
    <lineage>
        <taxon>Eukaryota</taxon>
        <taxon>Fungi</taxon>
        <taxon>Dikarya</taxon>
        <taxon>Ascomycota</taxon>
        <taxon>Pezizomycotina</taxon>
        <taxon>Dothideomycetes</taxon>
        <taxon>Pleosporomycetidae</taxon>
        <taxon>Pleosporales</taxon>
        <taxon>Melanommataceae</taxon>
        <taxon>Melanomma</taxon>
    </lineage>
</organism>
<name>A0A6A6WYJ8_9PLEO</name>
<evidence type="ECO:0000313" key="1">
    <source>
        <dbReference type="EMBL" id="KAF2789156.1"/>
    </source>
</evidence>
<dbReference type="Proteomes" id="UP000799757">
    <property type="component" value="Unassembled WGS sequence"/>
</dbReference>
<proteinExistence type="predicted"/>
<dbReference type="AlphaFoldDB" id="A0A6A6WYJ8"/>
<protein>
    <submittedName>
        <fullName evidence="1">Uncharacterized protein</fullName>
    </submittedName>
</protein>
<keyword evidence="2" id="KW-1185">Reference proteome</keyword>
<evidence type="ECO:0000313" key="2">
    <source>
        <dbReference type="Proteomes" id="UP000799757"/>
    </source>
</evidence>